<evidence type="ECO:0000313" key="2">
    <source>
        <dbReference type="EMBL" id="MFC3153467.1"/>
    </source>
</evidence>
<gene>
    <name evidence="2" type="ORF">ACFOEK_20670</name>
</gene>
<sequence>MGAGGEGNHELGIGLRDIDNSGKRLSCKDQHSSHSKWSIKYLDERIIGMGSSVVFILICIVWLIDVSDAFRYAVSGVSILLLIVVIGIKVLRHKRLNGIRNQQLKEYRKQQRSNG</sequence>
<feature type="transmembrane region" description="Helical" evidence="1">
    <location>
        <begin position="46"/>
        <end position="64"/>
    </location>
</feature>
<keyword evidence="1" id="KW-0812">Transmembrane</keyword>
<dbReference type="RefSeq" id="WP_386723387.1">
    <property type="nucleotide sequence ID" value="NZ_JBHRSZ010000009.1"/>
</dbReference>
<evidence type="ECO:0000313" key="3">
    <source>
        <dbReference type="Proteomes" id="UP001595476"/>
    </source>
</evidence>
<reference evidence="3" key="1">
    <citation type="journal article" date="2019" name="Int. J. Syst. Evol. Microbiol.">
        <title>The Global Catalogue of Microorganisms (GCM) 10K type strain sequencing project: providing services to taxonomists for standard genome sequencing and annotation.</title>
        <authorList>
            <consortium name="The Broad Institute Genomics Platform"/>
            <consortium name="The Broad Institute Genome Sequencing Center for Infectious Disease"/>
            <person name="Wu L."/>
            <person name="Ma J."/>
        </authorList>
    </citation>
    <scope>NUCLEOTIDE SEQUENCE [LARGE SCALE GENOMIC DNA]</scope>
    <source>
        <strain evidence="3">KCTC 52438</strain>
    </source>
</reference>
<proteinExistence type="predicted"/>
<dbReference type="EMBL" id="JBHRSZ010000009">
    <property type="protein sequence ID" value="MFC3153467.1"/>
    <property type="molecule type" value="Genomic_DNA"/>
</dbReference>
<evidence type="ECO:0000256" key="1">
    <source>
        <dbReference type="SAM" id="Phobius"/>
    </source>
</evidence>
<protein>
    <submittedName>
        <fullName evidence="2">Uncharacterized protein</fullName>
    </submittedName>
</protein>
<accession>A0ABV7HIK3</accession>
<comment type="caution">
    <text evidence="2">The sequence shown here is derived from an EMBL/GenBank/DDBJ whole genome shotgun (WGS) entry which is preliminary data.</text>
</comment>
<keyword evidence="3" id="KW-1185">Reference proteome</keyword>
<keyword evidence="1" id="KW-1133">Transmembrane helix</keyword>
<feature type="transmembrane region" description="Helical" evidence="1">
    <location>
        <begin position="70"/>
        <end position="91"/>
    </location>
</feature>
<dbReference type="Proteomes" id="UP001595476">
    <property type="component" value="Unassembled WGS sequence"/>
</dbReference>
<name>A0ABV7HIK3_9GAMM</name>
<keyword evidence="1" id="KW-0472">Membrane</keyword>
<organism evidence="2 3">
    <name type="scientific">Litoribrevibacter euphylliae</name>
    <dbReference type="NCBI Taxonomy" id="1834034"/>
    <lineage>
        <taxon>Bacteria</taxon>
        <taxon>Pseudomonadati</taxon>
        <taxon>Pseudomonadota</taxon>
        <taxon>Gammaproteobacteria</taxon>
        <taxon>Oceanospirillales</taxon>
        <taxon>Oceanospirillaceae</taxon>
        <taxon>Litoribrevibacter</taxon>
    </lineage>
</organism>